<keyword evidence="5 11" id="KW-0479">Metal-binding</keyword>
<dbReference type="AlphaFoldDB" id="A0A368HD27"/>
<name>A0A368HD27_ANCCA</name>
<feature type="binding site" evidence="11">
    <location>
        <position position="90"/>
    </location>
    <ligand>
        <name>Fe cation</name>
        <dbReference type="ChEBI" id="CHEBI:24875"/>
        <note>catalytic</note>
    </ligand>
</feature>
<accession>A0A368HD27</accession>
<evidence type="ECO:0000313" key="14">
    <source>
        <dbReference type="Proteomes" id="UP000252519"/>
    </source>
</evidence>
<dbReference type="GO" id="GO:0017172">
    <property type="term" value="F:cysteine dioxygenase activity"/>
    <property type="evidence" value="ECO:0007669"/>
    <property type="project" value="UniProtKB-UniRule"/>
</dbReference>
<dbReference type="InterPro" id="IPR014710">
    <property type="entry name" value="RmlC-like_jellyroll"/>
</dbReference>
<dbReference type="InterPro" id="IPR010300">
    <property type="entry name" value="CDO_1"/>
</dbReference>
<evidence type="ECO:0000256" key="6">
    <source>
        <dbReference type="ARBA" id="ARBA00022784"/>
    </source>
</evidence>
<dbReference type="CDD" id="cd10548">
    <property type="entry name" value="cupin_CDO"/>
    <property type="match status" value="1"/>
</dbReference>
<keyword evidence="8 12" id="KW-0560">Oxidoreductase</keyword>
<gene>
    <name evidence="13" type="ORF">ANCCAN_00092</name>
</gene>
<dbReference type="PANTHER" id="PTHR12918">
    <property type="entry name" value="CYSTEINE DIOXYGENASE"/>
    <property type="match status" value="1"/>
</dbReference>
<comment type="catalytic activity">
    <reaction evidence="1 12">
        <text>L-cysteine + O2 = 3-sulfino-L-alanine + H(+)</text>
        <dbReference type="Rhea" id="RHEA:20441"/>
        <dbReference type="ChEBI" id="CHEBI:15378"/>
        <dbReference type="ChEBI" id="CHEBI:15379"/>
        <dbReference type="ChEBI" id="CHEBI:35235"/>
        <dbReference type="ChEBI" id="CHEBI:61085"/>
        <dbReference type="EC" id="1.13.11.20"/>
    </reaction>
</comment>
<dbReference type="STRING" id="29170.A0A368HD27"/>
<proteinExistence type="inferred from homology"/>
<organism evidence="13 14">
    <name type="scientific">Ancylostoma caninum</name>
    <name type="common">Dog hookworm</name>
    <dbReference type="NCBI Taxonomy" id="29170"/>
    <lineage>
        <taxon>Eukaryota</taxon>
        <taxon>Metazoa</taxon>
        <taxon>Ecdysozoa</taxon>
        <taxon>Nematoda</taxon>
        <taxon>Chromadorea</taxon>
        <taxon>Rhabditida</taxon>
        <taxon>Rhabditina</taxon>
        <taxon>Rhabditomorpha</taxon>
        <taxon>Strongyloidea</taxon>
        <taxon>Ancylostomatidae</taxon>
        <taxon>Ancylostomatinae</taxon>
        <taxon>Ancylostoma</taxon>
    </lineage>
</organism>
<comment type="caution">
    <text evidence="13">The sequence shown here is derived from an EMBL/GenBank/DDBJ whole genome shotgun (WGS) entry which is preliminary data.</text>
</comment>
<keyword evidence="14" id="KW-1185">Reference proteome</keyword>
<evidence type="ECO:0000256" key="3">
    <source>
        <dbReference type="ARBA" id="ARBA00006622"/>
    </source>
</evidence>
<feature type="binding site" evidence="11">
    <location>
        <position position="88"/>
    </location>
    <ligand>
        <name>Fe cation</name>
        <dbReference type="ChEBI" id="CHEBI:24875"/>
        <note>catalytic</note>
    </ligand>
</feature>
<evidence type="ECO:0000256" key="11">
    <source>
        <dbReference type="PIRSR" id="PIRSR610300-51"/>
    </source>
</evidence>
<feature type="binding site" evidence="11">
    <location>
        <position position="144"/>
    </location>
    <ligand>
        <name>Fe cation</name>
        <dbReference type="ChEBI" id="CHEBI:24875"/>
        <note>catalytic</note>
    </ligand>
</feature>
<evidence type="ECO:0000313" key="13">
    <source>
        <dbReference type="EMBL" id="RCN53598.1"/>
    </source>
</evidence>
<dbReference type="Pfam" id="PF05995">
    <property type="entry name" value="CDO_I"/>
    <property type="match status" value="1"/>
</dbReference>
<keyword evidence="6 10" id="KW-0883">Thioether bond</keyword>
<evidence type="ECO:0000256" key="4">
    <source>
        <dbReference type="ARBA" id="ARBA00013133"/>
    </source>
</evidence>
<dbReference type="FunFam" id="2.60.120.10:FF:000045">
    <property type="entry name" value="Cysteine dioxygenase 1"/>
    <property type="match status" value="1"/>
</dbReference>
<comment type="similarity">
    <text evidence="3 12">Belongs to the cysteine dioxygenase family.</text>
</comment>
<dbReference type="UniPathway" id="UPA00012">
    <property type="reaction ID" value="UER00537"/>
</dbReference>
<evidence type="ECO:0000256" key="9">
    <source>
        <dbReference type="ARBA" id="ARBA00023004"/>
    </source>
</evidence>
<evidence type="ECO:0000256" key="7">
    <source>
        <dbReference type="ARBA" id="ARBA00022964"/>
    </source>
</evidence>
<dbReference type="SUPFAM" id="SSF51182">
    <property type="entry name" value="RmlC-like cupins"/>
    <property type="match status" value="1"/>
</dbReference>
<dbReference type="PANTHER" id="PTHR12918:SF1">
    <property type="entry name" value="CYSTEINE DIOXYGENASE TYPE 1"/>
    <property type="match status" value="1"/>
</dbReference>
<dbReference type="GO" id="GO:0008198">
    <property type="term" value="F:ferrous iron binding"/>
    <property type="evidence" value="ECO:0007669"/>
    <property type="project" value="UniProtKB-ARBA"/>
</dbReference>
<comment type="cofactor">
    <cofactor evidence="12">
        <name>Fe cation</name>
        <dbReference type="ChEBI" id="CHEBI:24875"/>
    </cofactor>
    <text evidence="12">Binds 1 Fe cation per subunit.</text>
</comment>
<dbReference type="Proteomes" id="UP000252519">
    <property type="component" value="Unassembled WGS sequence"/>
</dbReference>
<protein>
    <recommendedName>
        <fullName evidence="4 12">Cysteine dioxygenase</fullName>
        <ecNumber evidence="4 12">1.13.11.20</ecNumber>
    </recommendedName>
</protein>
<dbReference type="InterPro" id="IPR011051">
    <property type="entry name" value="RmlC_Cupin_sf"/>
</dbReference>
<reference evidence="13 14" key="1">
    <citation type="submission" date="2014-10" db="EMBL/GenBank/DDBJ databases">
        <title>Draft genome of the hookworm Ancylostoma caninum.</title>
        <authorList>
            <person name="Mitreva M."/>
        </authorList>
    </citation>
    <scope>NUCLEOTIDE SEQUENCE [LARGE SCALE GENOMIC DNA]</scope>
    <source>
        <strain evidence="13 14">Baltimore</strain>
    </source>
</reference>
<evidence type="ECO:0000256" key="12">
    <source>
        <dbReference type="RuleBase" id="RU366010"/>
    </source>
</evidence>
<dbReference type="Gene3D" id="2.60.120.10">
    <property type="entry name" value="Jelly Rolls"/>
    <property type="match status" value="1"/>
</dbReference>
<dbReference type="GO" id="GO:0042412">
    <property type="term" value="P:taurine biosynthetic process"/>
    <property type="evidence" value="ECO:0007669"/>
    <property type="project" value="UniProtKB-UniRule"/>
</dbReference>
<dbReference type="EMBL" id="JOJR01000001">
    <property type="protein sequence ID" value="RCN53598.1"/>
    <property type="molecule type" value="Genomic_DNA"/>
</dbReference>
<dbReference type="EC" id="1.13.11.20" evidence="4 12"/>
<dbReference type="GO" id="GO:0019448">
    <property type="term" value="P:L-cysteine catabolic process"/>
    <property type="evidence" value="ECO:0007669"/>
    <property type="project" value="TreeGrafter"/>
</dbReference>
<evidence type="ECO:0000256" key="5">
    <source>
        <dbReference type="ARBA" id="ARBA00022723"/>
    </source>
</evidence>
<keyword evidence="7 12" id="KW-0223">Dioxygenase</keyword>
<evidence type="ECO:0000256" key="8">
    <source>
        <dbReference type="ARBA" id="ARBA00023002"/>
    </source>
</evidence>
<keyword evidence="9 11" id="KW-0408">Iron</keyword>
<comment type="pathway">
    <text evidence="2 12">Organosulfur biosynthesis; taurine biosynthesis; hypotaurine from L-cysteine: step 1/2.</text>
</comment>
<evidence type="ECO:0000256" key="2">
    <source>
        <dbReference type="ARBA" id="ARBA00004759"/>
    </source>
</evidence>
<dbReference type="OrthoDB" id="543511at2759"/>
<sequence length="222" mass="25346">MFSRSICTSDMVTLNELIAKLRQIFADDKVDVDEVMRVMESYKSNPADWRQFAVFDEHKYTRNLVDVGNGKYNLMILCWGPGMGSSVHDHTDAHCFVKILDGSLLETKYEWPDDNDKEAPLRKIEANRFDENGVSYMSDKLGLHRMENPSHSDGAVSLHLYIPPYETCNAFDERTGKKTKCQVTFFTKYGMKVDYKGNKAGNVVDYGSTVVNAPHFLAHLRQ</sequence>
<evidence type="ECO:0000256" key="10">
    <source>
        <dbReference type="PIRSR" id="PIRSR610300-50"/>
    </source>
</evidence>
<feature type="cross-link" description="3'-(S-cysteinyl)-tyrosine (Cys-Tyr)" evidence="10">
    <location>
        <begin position="95"/>
        <end position="161"/>
    </location>
</feature>
<evidence type="ECO:0000256" key="1">
    <source>
        <dbReference type="ARBA" id="ARBA00000629"/>
    </source>
</evidence>